<organism evidence="2 3">
    <name type="scientific">Apostasia shenzhenica</name>
    <dbReference type="NCBI Taxonomy" id="1088818"/>
    <lineage>
        <taxon>Eukaryota</taxon>
        <taxon>Viridiplantae</taxon>
        <taxon>Streptophyta</taxon>
        <taxon>Embryophyta</taxon>
        <taxon>Tracheophyta</taxon>
        <taxon>Spermatophyta</taxon>
        <taxon>Magnoliopsida</taxon>
        <taxon>Liliopsida</taxon>
        <taxon>Asparagales</taxon>
        <taxon>Orchidaceae</taxon>
        <taxon>Apostasioideae</taxon>
        <taxon>Apostasia</taxon>
    </lineage>
</organism>
<sequence length="155" mass="17690">MEFIYAASTARAFKPEKMQSRKSKQTIHDIDSEEVKSDGSNKKRLRGKSTKDSNFSRGRFTKLEIDPEYTSQFTIYNEQKTSSYKLHSACLEKVNRIPSLSSAGKPANMEHVAANDNLKLIFLDFEDDDLVAWIDMVVPKLTPAPSWTHRNKSDD</sequence>
<name>A0A2I0A1L3_9ASPA</name>
<evidence type="ECO:0000256" key="1">
    <source>
        <dbReference type="SAM" id="MobiDB-lite"/>
    </source>
</evidence>
<evidence type="ECO:0000313" key="3">
    <source>
        <dbReference type="Proteomes" id="UP000236161"/>
    </source>
</evidence>
<proteinExistence type="predicted"/>
<dbReference type="EMBL" id="KZ452038">
    <property type="protein sequence ID" value="PKA49426.1"/>
    <property type="molecule type" value="Genomic_DNA"/>
</dbReference>
<keyword evidence="3" id="KW-1185">Reference proteome</keyword>
<dbReference type="Proteomes" id="UP000236161">
    <property type="component" value="Unassembled WGS sequence"/>
</dbReference>
<reference evidence="2 3" key="1">
    <citation type="journal article" date="2017" name="Nature">
        <title>The Apostasia genome and the evolution of orchids.</title>
        <authorList>
            <person name="Zhang G.Q."/>
            <person name="Liu K.W."/>
            <person name="Li Z."/>
            <person name="Lohaus R."/>
            <person name="Hsiao Y.Y."/>
            <person name="Niu S.C."/>
            <person name="Wang J.Y."/>
            <person name="Lin Y.C."/>
            <person name="Xu Q."/>
            <person name="Chen L.J."/>
            <person name="Yoshida K."/>
            <person name="Fujiwara S."/>
            <person name="Wang Z.W."/>
            <person name="Zhang Y.Q."/>
            <person name="Mitsuda N."/>
            <person name="Wang M."/>
            <person name="Liu G.H."/>
            <person name="Pecoraro L."/>
            <person name="Huang H.X."/>
            <person name="Xiao X.J."/>
            <person name="Lin M."/>
            <person name="Wu X.Y."/>
            <person name="Wu W.L."/>
            <person name="Chen Y.Y."/>
            <person name="Chang S.B."/>
            <person name="Sakamoto S."/>
            <person name="Ohme-Takagi M."/>
            <person name="Yagi M."/>
            <person name="Zeng S.J."/>
            <person name="Shen C.Y."/>
            <person name="Yeh C.M."/>
            <person name="Luo Y.B."/>
            <person name="Tsai W.C."/>
            <person name="Van de Peer Y."/>
            <person name="Liu Z.J."/>
        </authorList>
    </citation>
    <scope>NUCLEOTIDE SEQUENCE [LARGE SCALE GENOMIC DNA]</scope>
    <source>
        <strain evidence="3">cv. Shenzhen</strain>
        <tissue evidence="2">Stem</tissue>
    </source>
</reference>
<gene>
    <name evidence="2" type="ORF">AXF42_Ash016615</name>
</gene>
<feature type="region of interest" description="Disordered" evidence="1">
    <location>
        <begin position="15"/>
        <end position="54"/>
    </location>
</feature>
<evidence type="ECO:0000313" key="2">
    <source>
        <dbReference type="EMBL" id="PKA49426.1"/>
    </source>
</evidence>
<protein>
    <submittedName>
        <fullName evidence="2">Uncharacterized protein</fullName>
    </submittedName>
</protein>
<accession>A0A2I0A1L3</accession>
<dbReference type="AlphaFoldDB" id="A0A2I0A1L3"/>
<feature type="compositionally biased region" description="Basic and acidic residues" evidence="1">
    <location>
        <begin position="26"/>
        <end position="41"/>
    </location>
</feature>